<sequence length="414" mass="46288">MLVRAVLVCFAAGLWFSVLYKFLVVLLVLAWLIDDQAATFKQMIAEPLVQAIFVLCALLLLGLLWSEAPLVGRHKWTKYFLLLVYVPFLALLNERRLPWVAGAVIAGYCLVLLTGLYQWQVENRQGIPVFNMSYLSFSALLGVGCIVACYFACLCRSTMVRFCLAVCALGLLYLQFHQSARGFLLATLATLVIMLIVYIRISLSRFAVIAVPVLLMLLLFAYTSPVIQERWAQAGADLEHIQQGHFNSSIGYRIALWDVGLYGIAKKPILGQGTGMPEHFFDRTVVQYKQGLYQNLPAFQKTSHFHNDWIEIGMQLGVLGLGALLFLLWAWQRTFRQHGLILAGVCMISFVVLSGMTETFLIFGRIPILLLVITAIAVCWQRVKPNCSGITGGNKRQSNPSPKNENTSKGDKND</sequence>
<keyword evidence="4 6" id="KW-0472">Membrane</keyword>
<feature type="transmembrane region" description="Helical" evidence="6">
    <location>
        <begin position="76"/>
        <end position="92"/>
    </location>
</feature>
<feature type="transmembrane region" description="Helical" evidence="6">
    <location>
        <begin position="132"/>
        <end position="152"/>
    </location>
</feature>
<dbReference type="GO" id="GO:0016874">
    <property type="term" value="F:ligase activity"/>
    <property type="evidence" value="ECO:0007669"/>
    <property type="project" value="UniProtKB-KW"/>
</dbReference>
<feature type="compositionally biased region" description="Polar residues" evidence="5">
    <location>
        <begin position="394"/>
        <end position="405"/>
    </location>
</feature>
<name>A0A1H8AE68_9PROT</name>
<evidence type="ECO:0000256" key="6">
    <source>
        <dbReference type="SAM" id="Phobius"/>
    </source>
</evidence>
<evidence type="ECO:0000256" key="1">
    <source>
        <dbReference type="ARBA" id="ARBA00004141"/>
    </source>
</evidence>
<dbReference type="InterPro" id="IPR007016">
    <property type="entry name" value="O-antigen_ligase-rel_domated"/>
</dbReference>
<evidence type="ECO:0000313" key="9">
    <source>
        <dbReference type="Proteomes" id="UP000199459"/>
    </source>
</evidence>
<protein>
    <submittedName>
        <fullName evidence="8">O-antigen ligase</fullName>
    </submittedName>
</protein>
<feature type="transmembrane region" description="Helical" evidence="6">
    <location>
        <begin position="44"/>
        <end position="64"/>
    </location>
</feature>
<evidence type="ECO:0000256" key="5">
    <source>
        <dbReference type="SAM" id="MobiDB-lite"/>
    </source>
</evidence>
<dbReference type="Pfam" id="PF04932">
    <property type="entry name" value="Wzy_C"/>
    <property type="match status" value="1"/>
</dbReference>
<dbReference type="OrthoDB" id="8576060at2"/>
<feature type="transmembrane region" description="Helical" evidence="6">
    <location>
        <begin position="159"/>
        <end position="176"/>
    </location>
</feature>
<feature type="transmembrane region" description="Helical" evidence="6">
    <location>
        <begin position="362"/>
        <end position="380"/>
    </location>
</feature>
<evidence type="ECO:0000256" key="4">
    <source>
        <dbReference type="ARBA" id="ARBA00023136"/>
    </source>
</evidence>
<evidence type="ECO:0000256" key="2">
    <source>
        <dbReference type="ARBA" id="ARBA00022692"/>
    </source>
</evidence>
<dbReference type="GO" id="GO:0016020">
    <property type="term" value="C:membrane"/>
    <property type="evidence" value="ECO:0007669"/>
    <property type="project" value="UniProtKB-SubCell"/>
</dbReference>
<comment type="subcellular location">
    <subcellularLocation>
        <location evidence="1">Membrane</location>
        <topology evidence="1">Multi-pass membrane protein</topology>
    </subcellularLocation>
</comment>
<proteinExistence type="predicted"/>
<dbReference type="PANTHER" id="PTHR37422">
    <property type="entry name" value="TEICHURONIC ACID BIOSYNTHESIS PROTEIN TUAE"/>
    <property type="match status" value="1"/>
</dbReference>
<feature type="transmembrane region" description="Helical" evidence="6">
    <location>
        <begin position="99"/>
        <end position="120"/>
    </location>
</feature>
<dbReference type="PANTHER" id="PTHR37422:SF13">
    <property type="entry name" value="LIPOPOLYSACCHARIDE BIOSYNTHESIS PROTEIN PA4999-RELATED"/>
    <property type="match status" value="1"/>
</dbReference>
<gene>
    <name evidence="8" type="ORF">SAMN05216325_10155</name>
</gene>
<keyword evidence="2 6" id="KW-0812">Transmembrane</keyword>
<feature type="transmembrane region" description="Helical" evidence="6">
    <location>
        <begin position="206"/>
        <end position="223"/>
    </location>
</feature>
<accession>A0A1H8AE68</accession>
<evidence type="ECO:0000313" key="8">
    <source>
        <dbReference type="EMBL" id="SEM67837.1"/>
    </source>
</evidence>
<feature type="domain" description="O-antigen ligase-related" evidence="7">
    <location>
        <begin position="171"/>
        <end position="324"/>
    </location>
</feature>
<dbReference type="AlphaFoldDB" id="A0A1H8AE68"/>
<keyword evidence="8" id="KW-0436">Ligase</keyword>
<feature type="transmembrane region" description="Helical" evidence="6">
    <location>
        <begin position="12"/>
        <end position="32"/>
    </location>
</feature>
<evidence type="ECO:0000259" key="7">
    <source>
        <dbReference type="Pfam" id="PF04932"/>
    </source>
</evidence>
<feature type="transmembrane region" description="Helical" evidence="6">
    <location>
        <begin position="338"/>
        <end position="356"/>
    </location>
</feature>
<keyword evidence="3 6" id="KW-1133">Transmembrane helix</keyword>
<feature type="transmembrane region" description="Helical" evidence="6">
    <location>
        <begin position="312"/>
        <end position="331"/>
    </location>
</feature>
<dbReference type="STRING" id="917.SAMN05216326_11240"/>
<organism evidence="8 9">
    <name type="scientific">Nitrosomonas marina</name>
    <dbReference type="NCBI Taxonomy" id="917"/>
    <lineage>
        <taxon>Bacteria</taxon>
        <taxon>Pseudomonadati</taxon>
        <taxon>Pseudomonadota</taxon>
        <taxon>Betaproteobacteria</taxon>
        <taxon>Nitrosomonadales</taxon>
        <taxon>Nitrosomonadaceae</taxon>
        <taxon>Nitrosomonas</taxon>
    </lineage>
</organism>
<reference evidence="8 9" key="1">
    <citation type="submission" date="2016-10" db="EMBL/GenBank/DDBJ databases">
        <authorList>
            <person name="de Groot N.N."/>
        </authorList>
    </citation>
    <scope>NUCLEOTIDE SEQUENCE [LARGE SCALE GENOMIC DNA]</scope>
    <source>
        <strain evidence="8 9">Nm22</strain>
    </source>
</reference>
<dbReference type="Proteomes" id="UP000199459">
    <property type="component" value="Unassembled WGS sequence"/>
</dbReference>
<feature type="transmembrane region" description="Helical" evidence="6">
    <location>
        <begin position="182"/>
        <end position="199"/>
    </location>
</feature>
<dbReference type="InterPro" id="IPR051533">
    <property type="entry name" value="WaaL-like"/>
</dbReference>
<dbReference type="EMBL" id="FOCP01000001">
    <property type="protein sequence ID" value="SEM67837.1"/>
    <property type="molecule type" value="Genomic_DNA"/>
</dbReference>
<feature type="region of interest" description="Disordered" evidence="5">
    <location>
        <begin position="391"/>
        <end position="414"/>
    </location>
</feature>
<evidence type="ECO:0000256" key="3">
    <source>
        <dbReference type="ARBA" id="ARBA00022989"/>
    </source>
</evidence>